<accession>A0A804M916</accession>
<dbReference type="Proteomes" id="UP000007305">
    <property type="component" value="Chromosome 2"/>
</dbReference>
<feature type="region of interest" description="Disordered" evidence="1">
    <location>
        <begin position="1"/>
        <end position="102"/>
    </location>
</feature>
<reference evidence="2" key="3">
    <citation type="submission" date="2021-05" db="UniProtKB">
        <authorList>
            <consortium name="EnsemblPlants"/>
        </authorList>
    </citation>
    <scope>IDENTIFICATION</scope>
    <source>
        <strain evidence="2">cv. B73</strain>
    </source>
</reference>
<feature type="compositionally biased region" description="Low complexity" evidence="1">
    <location>
        <begin position="42"/>
        <end position="53"/>
    </location>
</feature>
<sequence length="102" mass="11431">MEESRRGRGGGGHRRSRRSGGRARSRPRWSRHRPPGRRSASRHWPPSSRAAPRPRAPTGPPRGRGRWTRVLGAATTTSRKRSRGREGNRGGERALDPRAGER</sequence>
<dbReference type="EnsemblPlants" id="Zm00001eb067760_T001">
    <property type="protein sequence ID" value="Zm00001eb067760_P001"/>
    <property type="gene ID" value="Zm00001eb067760"/>
</dbReference>
<dbReference type="InParanoid" id="A0A804M916"/>
<proteinExistence type="predicted"/>
<dbReference type="Gramene" id="Zm00001eb067760_T001">
    <property type="protein sequence ID" value="Zm00001eb067760_P001"/>
    <property type="gene ID" value="Zm00001eb067760"/>
</dbReference>
<feature type="compositionally biased region" description="Basic and acidic residues" evidence="1">
    <location>
        <begin position="84"/>
        <end position="102"/>
    </location>
</feature>
<keyword evidence="3" id="KW-1185">Reference proteome</keyword>
<reference evidence="2" key="2">
    <citation type="submission" date="2019-07" db="EMBL/GenBank/DDBJ databases">
        <authorList>
            <person name="Seetharam A."/>
            <person name="Woodhouse M."/>
            <person name="Cannon E."/>
        </authorList>
    </citation>
    <scope>NUCLEOTIDE SEQUENCE [LARGE SCALE GENOMIC DNA]</scope>
    <source>
        <strain evidence="2">cv. B73</strain>
    </source>
</reference>
<evidence type="ECO:0000256" key="1">
    <source>
        <dbReference type="SAM" id="MobiDB-lite"/>
    </source>
</evidence>
<reference evidence="3" key="1">
    <citation type="submission" date="2015-12" db="EMBL/GenBank/DDBJ databases">
        <title>Update maize B73 reference genome by single molecule sequencing technologies.</title>
        <authorList>
            <consortium name="Maize Genome Sequencing Project"/>
            <person name="Ware D."/>
        </authorList>
    </citation>
    <scope>NUCLEOTIDE SEQUENCE [LARGE SCALE GENOMIC DNA]</scope>
    <source>
        <strain evidence="3">cv. B73</strain>
    </source>
</reference>
<name>A0A804M916_MAIZE</name>
<evidence type="ECO:0000313" key="3">
    <source>
        <dbReference type="Proteomes" id="UP000007305"/>
    </source>
</evidence>
<dbReference type="AlphaFoldDB" id="A0A804M916"/>
<feature type="compositionally biased region" description="Basic residues" evidence="1">
    <location>
        <begin position="7"/>
        <end position="41"/>
    </location>
</feature>
<protein>
    <submittedName>
        <fullName evidence="2">Uncharacterized protein</fullName>
    </submittedName>
</protein>
<organism evidence="2 3">
    <name type="scientific">Zea mays</name>
    <name type="common">Maize</name>
    <dbReference type="NCBI Taxonomy" id="4577"/>
    <lineage>
        <taxon>Eukaryota</taxon>
        <taxon>Viridiplantae</taxon>
        <taxon>Streptophyta</taxon>
        <taxon>Embryophyta</taxon>
        <taxon>Tracheophyta</taxon>
        <taxon>Spermatophyta</taxon>
        <taxon>Magnoliopsida</taxon>
        <taxon>Liliopsida</taxon>
        <taxon>Poales</taxon>
        <taxon>Poaceae</taxon>
        <taxon>PACMAD clade</taxon>
        <taxon>Panicoideae</taxon>
        <taxon>Andropogonodae</taxon>
        <taxon>Andropogoneae</taxon>
        <taxon>Tripsacinae</taxon>
        <taxon>Zea</taxon>
    </lineage>
</organism>
<evidence type="ECO:0000313" key="2">
    <source>
        <dbReference type="EnsemblPlants" id="Zm00001eb067760_P001"/>
    </source>
</evidence>